<dbReference type="GeneID" id="106664749"/>
<dbReference type="SUPFAM" id="SSF82708">
    <property type="entry name" value="R3H domain"/>
    <property type="match status" value="1"/>
</dbReference>
<dbReference type="InterPro" id="IPR012677">
    <property type="entry name" value="Nucleotide-bd_a/b_plait_sf"/>
</dbReference>
<name>A0A8I6SML2_CIMLE</name>
<evidence type="ECO:0000313" key="3">
    <source>
        <dbReference type="EnsemblMetazoa" id="XP_024083875.1"/>
    </source>
</evidence>
<feature type="region of interest" description="Disordered" evidence="1">
    <location>
        <begin position="128"/>
        <end position="197"/>
    </location>
</feature>
<feature type="domain" description="R3H" evidence="2">
    <location>
        <begin position="14"/>
        <end position="80"/>
    </location>
</feature>
<dbReference type="AlphaFoldDB" id="A0A8I6SML2"/>
<dbReference type="Gene3D" id="3.30.1370.50">
    <property type="entry name" value="R3H-like domain"/>
    <property type="match status" value="1"/>
</dbReference>
<evidence type="ECO:0000259" key="2">
    <source>
        <dbReference type="PROSITE" id="PS51061"/>
    </source>
</evidence>
<dbReference type="InterPro" id="IPR036867">
    <property type="entry name" value="R3H_dom_sf"/>
</dbReference>
<dbReference type="EnsemblMetazoa" id="XM_024228107.1">
    <property type="protein sequence ID" value="XP_024083875.1"/>
    <property type="gene ID" value="LOC106664749"/>
</dbReference>
<organism evidence="3 4">
    <name type="scientific">Cimex lectularius</name>
    <name type="common">Bed bug</name>
    <name type="synonym">Acanthia lectularia</name>
    <dbReference type="NCBI Taxonomy" id="79782"/>
    <lineage>
        <taxon>Eukaryota</taxon>
        <taxon>Metazoa</taxon>
        <taxon>Ecdysozoa</taxon>
        <taxon>Arthropoda</taxon>
        <taxon>Hexapoda</taxon>
        <taxon>Insecta</taxon>
        <taxon>Pterygota</taxon>
        <taxon>Neoptera</taxon>
        <taxon>Paraneoptera</taxon>
        <taxon>Hemiptera</taxon>
        <taxon>Heteroptera</taxon>
        <taxon>Panheteroptera</taxon>
        <taxon>Cimicomorpha</taxon>
        <taxon>Cimicidae</taxon>
        <taxon>Cimex</taxon>
    </lineage>
</organism>
<dbReference type="Proteomes" id="UP000494040">
    <property type="component" value="Unassembled WGS sequence"/>
</dbReference>
<dbReference type="InterPro" id="IPR039884">
    <property type="entry name" value="R3HC1/R3HCL"/>
</dbReference>
<keyword evidence="4" id="KW-1185">Reference proteome</keyword>
<dbReference type="InterPro" id="IPR001374">
    <property type="entry name" value="R3H_dom"/>
</dbReference>
<feature type="compositionally biased region" description="Basic and acidic residues" evidence="1">
    <location>
        <begin position="470"/>
        <end position="483"/>
    </location>
</feature>
<feature type="compositionally biased region" description="Basic residues" evidence="1">
    <location>
        <begin position="251"/>
        <end position="260"/>
    </location>
</feature>
<accession>A0A8I6SML2</accession>
<dbReference type="Pfam" id="PF01424">
    <property type="entry name" value="R3H"/>
    <property type="match status" value="1"/>
</dbReference>
<dbReference type="RefSeq" id="XP_024083875.1">
    <property type="nucleotide sequence ID" value="XM_024228107.1"/>
</dbReference>
<sequence>MISLRSDDDCFAAERLYEKISIDLEHFLKGQEDNSVLIFPAVNNYKRFLIHNFVQKFYDGLDSFSIGVAERRRVVVYSRAKASKIMDSKEQPPVTIKRRIPEGHYIPPPARKALLQNEEQIKERVRVAQPKIDNKDSRKACNDSSLLFQEGNAKSQRTSKKVKPKQTQPKQGKTEVQECTNSSKIDVKRDNNETSEKSVLNELETSKCQVQELNPKASDIVLKLDGYSEKVNTKLVQKEEVVEKKEEGKTKVKNKKPKAKAQKENKLEQNMISASSSCDNEITSKKKSVTPKQVKNLPMEVEDWESLCDDLGDDSLTTAEITEKVGKMKVCKAKEKYTDDSNDECGTIIEIYGFNEEIKTSDLIAIFGSYASRGFNLKWVDDTHALGIFASPRLAEEVLNTDLPMIKTRPLHKASQQSQAKARTMVLPSALRPKTCTALARRLVSGALGVKLSVTPEQRAAENKLLREARETRKQAAKDRDAAWEGNFSSK</sequence>
<feature type="region of interest" description="Disordered" evidence="1">
    <location>
        <begin position="244"/>
        <end position="266"/>
    </location>
</feature>
<protein>
    <recommendedName>
        <fullName evidence="2">R3H domain-containing protein</fullName>
    </recommendedName>
</protein>
<evidence type="ECO:0000256" key="1">
    <source>
        <dbReference type="SAM" id="MobiDB-lite"/>
    </source>
</evidence>
<dbReference type="PANTHER" id="PTHR21678:SF0">
    <property type="entry name" value="C3H1-TYPE DOMAIN-CONTAINING PROTEIN"/>
    <property type="match status" value="1"/>
</dbReference>
<dbReference type="PROSITE" id="PS51061">
    <property type="entry name" value="R3H"/>
    <property type="match status" value="1"/>
</dbReference>
<dbReference type="OrthoDB" id="5418203at2759"/>
<dbReference type="Gene3D" id="3.30.70.330">
    <property type="match status" value="1"/>
</dbReference>
<evidence type="ECO:0000313" key="4">
    <source>
        <dbReference type="Proteomes" id="UP000494040"/>
    </source>
</evidence>
<feature type="compositionally biased region" description="Basic and acidic residues" evidence="1">
    <location>
        <begin position="128"/>
        <end position="141"/>
    </location>
</feature>
<feature type="compositionally biased region" description="Basic and acidic residues" evidence="1">
    <location>
        <begin position="185"/>
        <end position="196"/>
    </location>
</feature>
<dbReference type="GO" id="GO:0003676">
    <property type="term" value="F:nucleic acid binding"/>
    <property type="evidence" value="ECO:0007669"/>
    <property type="project" value="UniProtKB-UniRule"/>
</dbReference>
<feature type="region of interest" description="Disordered" evidence="1">
    <location>
        <begin position="470"/>
        <end position="491"/>
    </location>
</feature>
<feature type="region of interest" description="Disordered" evidence="1">
    <location>
        <begin position="88"/>
        <end position="108"/>
    </location>
</feature>
<dbReference type="PANTHER" id="PTHR21678">
    <property type="entry name" value="GROWTH INHIBITION AND DIFFERENTIATION RELATED PROTEIN 88"/>
    <property type="match status" value="1"/>
</dbReference>
<feature type="compositionally biased region" description="Polar residues" evidence="1">
    <location>
        <begin position="142"/>
        <end position="156"/>
    </location>
</feature>
<reference evidence="3" key="1">
    <citation type="submission" date="2022-01" db="UniProtKB">
        <authorList>
            <consortium name="EnsemblMetazoa"/>
        </authorList>
    </citation>
    <scope>IDENTIFICATION</scope>
</reference>
<proteinExistence type="predicted"/>